<dbReference type="Proteomes" id="UP000235114">
    <property type="component" value="Unassembled WGS sequence"/>
</dbReference>
<dbReference type="Pfam" id="PF14804">
    <property type="entry name" value="Jag_N"/>
    <property type="match status" value="1"/>
</dbReference>
<dbReference type="SMART" id="SM01245">
    <property type="entry name" value="Jag_N"/>
    <property type="match status" value="1"/>
</dbReference>
<sequence>MSQTIISKGKDVIEAINLGLDILNVTREDVSIEIIQQETKSFFRSKPAVVKLTHTKTEKMDAETSAEPNIEDMIDKLSSIPNSLVQNETNNDVVPFQEEALSANAGKVWVKGGRIFGQPSNLTYPTISVAKGIDLYKNKEKVDGIGVVTGNDLYEVKLDEEYRETKWHIEFDKTKLNVKLHIEPGAKITRTLKDVEPSHHIELHAEESIEIQNTLTYKDVVDKLDSLRVVHGFIHNAIMAAVEAKDIGDYIIAAGTEPKEGKNGSVQLVIEDKEILKGPKEREDGTVDFRELKHIPVVNQGQVIAIIHPPVPGIPGNTVTNEPIPAKQTAPILVQTGYGTALIENETKIVATETGRPKIDLKGQLVKVSIVQKMVHHGDVNMSTGNLRFKGDIDVLGSVEENMRVEADGVINVKNNANRAIITSKNSIIINQNVIGSTLSAGKTNILVSQIVHLLTVIEPDLKKFMLSIDQLLAVPAFKISDHSKSGLHPLIRILLEKKYQNLTAATKEYIELCNSGNNNLDSEFHNLAESLRLCLLASVPNAWHSKDYLNKQYDNIQNIIEEYKVSEKDHCFIELKYTLNSFIYCSGDVTIKGQGCYNSKIHCGGELQIKGVLRGGEVHAGLGASVKEVGSDGGVTSLIAVPSDQKIKIGIAREGTTIQIGKVKHTFMEDQQRIEAALDENNRIVLNKGE</sequence>
<proteinExistence type="predicted"/>
<dbReference type="InterPro" id="IPR046865">
    <property type="entry name" value="FapA_b_solenoid"/>
</dbReference>
<keyword evidence="5" id="KW-1185">Reference proteome</keyword>
<dbReference type="PANTHER" id="PTHR38032">
    <property type="entry name" value="POLYMERASE-RELATED"/>
    <property type="match status" value="1"/>
</dbReference>
<evidence type="ECO:0000313" key="3">
    <source>
        <dbReference type="EMBL" id="PLS00733.1"/>
    </source>
</evidence>
<dbReference type="InterPro" id="IPR046866">
    <property type="entry name" value="FapA_N"/>
</dbReference>
<dbReference type="EMBL" id="PGVD01000004">
    <property type="protein sequence ID" value="PLS00733.1"/>
    <property type="molecule type" value="Genomic_DNA"/>
</dbReference>
<dbReference type="AlphaFoldDB" id="A0A2N5GN15"/>
<protein>
    <recommendedName>
        <fullName evidence="1">RNA-binding protein KhpB N-terminal domain-containing protein</fullName>
    </recommendedName>
</protein>
<evidence type="ECO:0000313" key="5">
    <source>
        <dbReference type="Proteomes" id="UP000235114"/>
    </source>
</evidence>
<reference evidence="3 5" key="2">
    <citation type="submission" date="2017-12" db="EMBL/GenBank/DDBJ databases">
        <title>Comparative Functional Genomics of Dry Heat Resistant strains isolated from the Viking Spacecraft.</title>
        <authorList>
            <person name="Seuylemezian A."/>
            <person name="Cooper K."/>
            <person name="Vaishampayan P."/>
        </authorList>
    </citation>
    <scope>NUCLEOTIDE SEQUENCE [LARGE SCALE GENOMIC DNA]</scope>
    <source>
        <strain evidence="3 5">ATCC 29669</strain>
    </source>
</reference>
<dbReference type="OrthoDB" id="1279at2"/>
<name>A0A2N5GN15_9BACI</name>
<dbReference type="Pfam" id="PF03961">
    <property type="entry name" value="FapA"/>
    <property type="match status" value="1"/>
</dbReference>
<reference evidence="2 4" key="1">
    <citation type="submission" date="2017-11" db="EMBL/GenBank/DDBJ databases">
        <title>Comparitive Functional Genomics of Dry Heat Resistant strains isolated from the Viking Spacecraft.</title>
        <authorList>
            <person name="Seuylemezian A."/>
            <person name="Cooper K."/>
            <person name="Vaishampayan P."/>
        </authorList>
    </citation>
    <scope>NUCLEOTIDE SEQUENCE [LARGE SCALE GENOMIC DNA]</scope>
    <source>
        <strain evidence="2 4">M4.6</strain>
    </source>
</reference>
<dbReference type="InterPro" id="IPR032782">
    <property type="entry name" value="KhpB_N"/>
</dbReference>
<evidence type="ECO:0000259" key="1">
    <source>
        <dbReference type="SMART" id="SM01245"/>
    </source>
</evidence>
<accession>A0A2N5GN15</accession>
<dbReference type="Pfam" id="PF20250">
    <property type="entry name" value="FapA_N"/>
    <property type="match status" value="1"/>
</dbReference>
<gene>
    <name evidence="2" type="ORF">CU635_08945</name>
    <name evidence="3" type="ORF">CVD25_01325</name>
</gene>
<comment type="caution">
    <text evidence="2">The sequence shown here is derived from an EMBL/GenBank/DDBJ whole genome shotgun (WGS) entry which is preliminary data.</text>
</comment>
<dbReference type="EMBL" id="PGVA01000019">
    <property type="protein sequence ID" value="PLR83547.1"/>
    <property type="molecule type" value="Genomic_DNA"/>
</dbReference>
<dbReference type="InterPro" id="IPR005646">
    <property type="entry name" value="FapA"/>
</dbReference>
<dbReference type="PANTHER" id="PTHR38032:SF1">
    <property type="entry name" value="RNA-BINDING PROTEIN KHPB N-TERMINAL DOMAIN-CONTAINING PROTEIN"/>
    <property type="match status" value="1"/>
</dbReference>
<organism evidence="2 4">
    <name type="scientific">Bacillus canaveralius</name>
    <dbReference type="NCBI Taxonomy" id="1403243"/>
    <lineage>
        <taxon>Bacteria</taxon>
        <taxon>Bacillati</taxon>
        <taxon>Bacillota</taxon>
        <taxon>Bacilli</taxon>
        <taxon>Bacillales</taxon>
        <taxon>Bacillaceae</taxon>
        <taxon>Bacillus</taxon>
    </lineage>
</organism>
<dbReference type="InterPro" id="IPR038247">
    <property type="entry name" value="Jag_N_dom_sf"/>
</dbReference>
<evidence type="ECO:0000313" key="4">
    <source>
        <dbReference type="Proteomes" id="UP000234951"/>
    </source>
</evidence>
<feature type="domain" description="RNA-binding protein KhpB N-terminal" evidence="1">
    <location>
        <begin position="6"/>
        <end position="55"/>
    </location>
</feature>
<dbReference type="RefSeq" id="WP_101577024.1">
    <property type="nucleotide sequence ID" value="NZ_PGVA01000019.1"/>
</dbReference>
<dbReference type="Proteomes" id="UP000234951">
    <property type="component" value="Unassembled WGS sequence"/>
</dbReference>
<evidence type="ECO:0000313" key="2">
    <source>
        <dbReference type="EMBL" id="PLR83547.1"/>
    </source>
</evidence>
<dbReference type="Gene3D" id="3.30.30.80">
    <property type="entry name" value="probable RNA-binding protein from clostridium symbiosum atcc 14940"/>
    <property type="match status" value="1"/>
</dbReference>